<dbReference type="AlphaFoldDB" id="A0A231HAP8"/>
<dbReference type="PANTHER" id="PTHR30055">
    <property type="entry name" value="HTH-TYPE TRANSCRIPTIONAL REGULATOR RUTR"/>
    <property type="match status" value="1"/>
</dbReference>
<comment type="caution">
    <text evidence="5">The sequence shown here is derived from an EMBL/GenBank/DDBJ whole genome shotgun (WGS) entry which is preliminary data.</text>
</comment>
<sequence>MADSGEAVVAAGRRRGRPPRLNRRRILAAARDLEPENLTMQAVADALGVHRKSLNYHVSDRQGLLELVAFDAFDTRFGRVDLPERADWRELLRLFGHAVVDALVQVGALIAYVRFDGKAGLSALRLVERTMAALVRAGLDTSEAGRTLKLVAAMAYSAAREALDAGGGPIDPQAAAVRRTLGNEPGFPLLRAVATARETDGRVGEQFEFDLALIIEGLERRLEIRHGAGAPAAPGRAPGRP</sequence>
<keyword evidence="2" id="KW-0238">DNA-binding</keyword>
<keyword evidence="1" id="KW-0805">Transcription regulation</keyword>
<dbReference type="InterPro" id="IPR009057">
    <property type="entry name" value="Homeodomain-like_sf"/>
</dbReference>
<evidence type="ECO:0000256" key="1">
    <source>
        <dbReference type="ARBA" id="ARBA00023015"/>
    </source>
</evidence>
<dbReference type="InterPro" id="IPR036271">
    <property type="entry name" value="Tet_transcr_reg_TetR-rel_C_sf"/>
</dbReference>
<keyword evidence="3" id="KW-0804">Transcription</keyword>
<dbReference type="InterPro" id="IPR004111">
    <property type="entry name" value="Repressor_TetR_C"/>
</dbReference>
<dbReference type="Proteomes" id="UP000215506">
    <property type="component" value="Unassembled WGS sequence"/>
</dbReference>
<reference evidence="5 6" key="1">
    <citation type="submission" date="2017-07" db="EMBL/GenBank/DDBJ databases">
        <title>First draft Genome Sequence of Nocardia cerradoensis isolated from human infection.</title>
        <authorList>
            <person name="Carrasco G."/>
        </authorList>
    </citation>
    <scope>NUCLEOTIDE SEQUENCE [LARGE SCALE GENOMIC DNA]</scope>
    <source>
        <strain evidence="5 6">CNM20130759</strain>
    </source>
</reference>
<dbReference type="GO" id="GO:0045892">
    <property type="term" value="P:negative regulation of DNA-templated transcription"/>
    <property type="evidence" value="ECO:0007669"/>
    <property type="project" value="InterPro"/>
</dbReference>
<keyword evidence="6" id="KW-1185">Reference proteome</keyword>
<dbReference type="EMBL" id="NGAF01000003">
    <property type="protein sequence ID" value="OXR45892.1"/>
    <property type="molecule type" value="Genomic_DNA"/>
</dbReference>
<dbReference type="GO" id="GO:0000976">
    <property type="term" value="F:transcription cis-regulatory region binding"/>
    <property type="evidence" value="ECO:0007669"/>
    <property type="project" value="TreeGrafter"/>
</dbReference>
<evidence type="ECO:0000259" key="4">
    <source>
        <dbReference type="Pfam" id="PF02909"/>
    </source>
</evidence>
<evidence type="ECO:0000313" key="6">
    <source>
        <dbReference type="Proteomes" id="UP000215506"/>
    </source>
</evidence>
<dbReference type="Gene3D" id="1.10.10.60">
    <property type="entry name" value="Homeodomain-like"/>
    <property type="match status" value="1"/>
</dbReference>
<name>A0A231HAP8_9NOCA</name>
<protein>
    <recommendedName>
        <fullName evidence="4">Tetracycline repressor TetR C-terminal domain-containing protein</fullName>
    </recommendedName>
</protein>
<gene>
    <name evidence="5" type="ORF">B7C42_02184</name>
</gene>
<dbReference type="PANTHER" id="PTHR30055:SF151">
    <property type="entry name" value="TRANSCRIPTIONAL REGULATORY PROTEIN"/>
    <property type="match status" value="1"/>
</dbReference>
<feature type="domain" description="Tetracycline repressor TetR C-terminal" evidence="4">
    <location>
        <begin position="83"/>
        <end position="221"/>
    </location>
</feature>
<dbReference type="SUPFAM" id="SSF48498">
    <property type="entry name" value="Tetracyclin repressor-like, C-terminal domain"/>
    <property type="match status" value="1"/>
</dbReference>
<accession>A0A231HAP8</accession>
<evidence type="ECO:0000256" key="2">
    <source>
        <dbReference type="ARBA" id="ARBA00023125"/>
    </source>
</evidence>
<evidence type="ECO:0000313" key="5">
    <source>
        <dbReference type="EMBL" id="OXR45892.1"/>
    </source>
</evidence>
<proteinExistence type="predicted"/>
<dbReference type="RefSeq" id="WP_094025150.1">
    <property type="nucleotide sequence ID" value="NZ_NGAF01000003.1"/>
</dbReference>
<dbReference type="Gene3D" id="1.10.357.10">
    <property type="entry name" value="Tetracycline Repressor, domain 2"/>
    <property type="match status" value="1"/>
</dbReference>
<dbReference type="GO" id="GO:0003700">
    <property type="term" value="F:DNA-binding transcription factor activity"/>
    <property type="evidence" value="ECO:0007669"/>
    <property type="project" value="TreeGrafter"/>
</dbReference>
<evidence type="ECO:0000256" key="3">
    <source>
        <dbReference type="ARBA" id="ARBA00023163"/>
    </source>
</evidence>
<dbReference type="SUPFAM" id="SSF46689">
    <property type="entry name" value="Homeodomain-like"/>
    <property type="match status" value="1"/>
</dbReference>
<dbReference type="InterPro" id="IPR050109">
    <property type="entry name" value="HTH-type_TetR-like_transc_reg"/>
</dbReference>
<dbReference type="Pfam" id="PF02909">
    <property type="entry name" value="TetR_C_1"/>
    <property type="match status" value="1"/>
</dbReference>
<organism evidence="5 6">
    <name type="scientific">Nocardia cerradoensis</name>
    <dbReference type="NCBI Taxonomy" id="85688"/>
    <lineage>
        <taxon>Bacteria</taxon>
        <taxon>Bacillati</taxon>
        <taxon>Actinomycetota</taxon>
        <taxon>Actinomycetes</taxon>
        <taxon>Mycobacteriales</taxon>
        <taxon>Nocardiaceae</taxon>
        <taxon>Nocardia</taxon>
    </lineage>
</organism>